<evidence type="ECO:0000313" key="1">
    <source>
        <dbReference type="EMBL" id="CAF4899069.1"/>
    </source>
</evidence>
<dbReference type="Proteomes" id="UP000663873">
    <property type="component" value="Unassembled WGS sequence"/>
</dbReference>
<evidence type="ECO:0000313" key="2">
    <source>
        <dbReference type="Proteomes" id="UP000663873"/>
    </source>
</evidence>
<gene>
    <name evidence="1" type="ORF">UJA718_LOCUS45434</name>
</gene>
<dbReference type="AlphaFoldDB" id="A0A821UZD0"/>
<organism evidence="1 2">
    <name type="scientific">Rotaria socialis</name>
    <dbReference type="NCBI Taxonomy" id="392032"/>
    <lineage>
        <taxon>Eukaryota</taxon>
        <taxon>Metazoa</taxon>
        <taxon>Spiralia</taxon>
        <taxon>Gnathifera</taxon>
        <taxon>Rotifera</taxon>
        <taxon>Eurotatoria</taxon>
        <taxon>Bdelloidea</taxon>
        <taxon>Philodinida</taxon>
        <taxon>Philodinidae</taxon>
        <taxon>Rotaria</taxon>
    </lineage>
</organism>
<feature type="non-terminal residue" evidence="1">
    <location>
        <position position="1"/>
    </location>
</feature>
<comment type="caution">
    <text evidence="1">The sequence shown here is derived from an EMBL/GenBank/DDBJ whole genome shotgun (WGS) entry which is preliminary data.</text>
</comment>
<protein>
    <submittedName>
        <fullName evidence="1">Uncharacterized protein</fullName>
    </submittedName>
</protein>
<sequence>VKDAYVTFLNHCYIDTEVEMKEIYNSQHIYALIEQSFCPDIEKVRENN</sequence>
<dbReference type="EMBL" id="CAJOBP010076094">
    <property type="protein sequence ID" value="CAF4899069.1"/>
    <property type="molecule type" value="Genomic_DNA"/>
</dbReference>
<dbReference type="GO" id="GO:0006816">
    <property type="term" value="P:calcium ion transport"/>
    <property type="evidence" value="ECO:0007669"/>
    <property type="project" value="InterPro"/>
</dbReference>
<keyword evidence="2" id="KW-1185">Reference proteome</keyword>
<dbReference type="PANTHER" id="PTHR45816">
    <property type="entry name" value="MIR DOMAIN-CONTAINING PROTEIN"/>
    <property type="match status" value="1"/>
</dbReference>
<name>A0A821UZD0_9BILA</name>
<reference evidence="1" key="1">
    <citation type="submission" date="2021-02" db="EMBL/GenBank/DDBJ databases">
        <authorList>
            <person name="Nowell W R."/>
        </authorList>
    </citation>
    <scope>NUCLEOTIDE SEQUENCE</scope>
</reference>
<proteinExistence type="predicted"/>
<accession>A0A821UZD0</accession>
<dbReference type="InterPro" id="IPR015925">
    <property type="entry name" value="Ryanodine_IP3_receptor"/>
</dbReference>
<dbReference type="PANTHER" id="PTHR45816:SF4">
    <property type="entry name" value="RYR_IP3R HOMOLOGY ASSOCIATED DOMAIN-CONTAINING PROTEIN"/>
    <property type="match status" value="1"/>
</dbReference>